<dbReference type="RefSeq" id="WP_185780773.1">
    <property type="nucleotide sequence ID" value="NZ_JACJUU010000025.1"/>
</dbReference>
<accession>A0A842HQD1</accession>
<dbReference type="AlphaFoldDB" id="A0A842HQD1"/>
<organism evidence="2 3">
    <name type="scientific">Pusillimonas minor</name>
    <dbReference type="NCBI Taxonomy" id="2697024"/>
    <lineage>
        <taxon>Bacteria</taxon>
        <taxon>Pseudomonadati</taxon>
        <taxon>Pseudomonadota</taxon>
        <taxon>Betaproteobacteria</taxon>
        <taxon>Burkholderiales</taxon>
        <taxon>Alcaligenaceae</taxon>
        <taxon>Pusillimonas</taxon>
    </lineage>
</organism>
<dbReference type="Proteomes" id="UP000545386">
    <property type="component" value="Unassembled WGS sequence"/>
</dbReference>
<feature type="compositionally biased region" description="Basic and acidic residues" evidence="1">
    <location>
        <begin position="98"/>
        <end position="114"/>
    </location>
</feature>
<feature type="region of interest" description="Disordered" evidence="1">
    <location>
        <begin position="98"/>
        <end position="118"/>
    </location>
</feature>
<dbReference type="EMBL" id="JACJUU010000025">
    <property type="protein sequence ID" value="MBC2771169.1"/>
    <property type="molecule type" value="Genomic_DNA"/>
</dbReference>
<gene>
    <name evidence="2" type="ORF">GTU67_14815</name>
</gene>
<evidence type="ECO:0000313" key="3">
    <source>
        <dbReference type="Proteomes" id="UP000545386"/>
    </source>
</evidence>
<sequence length="167" mass="18791">MSEYFGRKFPVTLAWNQIHKLVRNEATEQAERLLAVLKGALDSDGDPAAAFDAFLESSYNEPYIYPGAVMQMMLRFASDTAYHRVTAELTKVKYDRSEKARKSANVGHDKPRGNREKRRKIQEIWATGKYSSRDLCAEQECAGIGMSFSTARKALRNIPKPKLAAAT</sequence>
<name>A0A842HQD1_9BURK</name>
<protein>
    <submittedName>
        <fullName evidence="2">Uncharacterized protein</fullName>
    </submittedName>
</protein>
<reference evidence="2 3" key="1">
    <citation type="submission" date="2020-08" db="EMBL/GenBank/DDBJ databases">
        <title>Paraeoetvoesia sp. YC-7-48 draft genome sequence.</title>
        <authorList>
            <person name="Yao L."/>
        </authorList>
    </citation>
    <scope>NUCLEOTIDE SEQUENCE [LARGE SCALE GENOMIC DNA]</scope>
    <source>
        <strain evidence="3">YC-7-48</strain>
    </source>
</reference>
<comment type="caution">
    <text evidence="2">The sequence shown here is derived from an EMBL/GenBank/DDBJ whole genome shotgun (WGS) entry which is preliminary data.</text>
</comment>
<keyword evidence="3" id="KW-1185">Reference proteome</keyword>
<evidence type="ECO:0000313" key="2">
    <source>
        <dbReference type="EMBL" id="MBC2771169.1"/>
    </source>
</evidence>
<evidence type="ECO:0000256" key="1">
    <source>
        <dbReference type="SAM" id="MobiDB-lite"/>
    </source>
</evidence>
<proteinExistence type="predicted"/>